<dbReference type="Proteomes" id="UP001236369">
    <property type="component" value="Unassembled WGS sequence"/>
</dbReference>
<name>A0ABU0HHE4_9HYPH</name>
<evidence type="ECO:0000313" key="4">
    <source>
        <dbReference type="Proteomes" id="UP001236369"/>
    </source>
</evidence>
<sequence length="95" mass="9134">MTNFLTRMTISAAFAVGLAAPAVAQVIEGPTSTTVVVPRGAPGVETPLNNATGGDPAVTYTPTGRPADSISNDSAAAGNAGQPSRAAPQGGGGGK</sequence>
<proteinExistence type="predicted"/>
<dbReference type="RefSeq" id="WP_238251308.1">
    <property type="nucleotide sequence ID" value="NZ_BPQX01000051.1"/>
</dbReference>
<feature type="region of interest" description="Disordered" evidence="1">
    <location>
        <begin position="39"/>
        <end position="95"/>
    </location>
</feature>
<organism evidence="3 4">
    <name type="scientific">Methylobacterium persicinum</name>
    <dbReference type="NCBI Taxonomy" id="374426"/>
    <lineage>
        <taxon>Bacteria</taxon>
        <taxon>Pseudomonadati</taxon>
        <taxon>Pseudomonadota</taxon>
        <taxon>Alphaproteobacteria</taxon>
        <taxon>Hyphomicrobiales</taxon>
        <taxon>Methylobacteriaceae</taxon>
        <taxon>Methylobacterium</taxon>
    </lineage>
</organism>
<gene>
    <name evidence="3" type="ORF">QO016_001220</name>
</gene>
<comment type="caution">
    <text evidence="3">The sequence shown here is derived from an EMBL/GenBank/DDBJ whole genome shotgun (WGS) entry which is preliminary data.</text>
</comment>
<feature type="signal peptide" evidence="2">
    <location>
        <begin position="1"/>
        <end position="24"/>
    </location>
</feature>
<reference evidence="3 4" key="1">
    <citation type="submission" date="2023-07" db="EMBL/GenBank/DDBJ databases">
        <title>Genomic Encyclopedia of Type Strains, Phase IV (KMG-IV): sequencing the most valuable type-strain genomes for metagenomic binning, comparative biology and taxonomic classification.</title>
        <authorList>
            <person name="Goeker M."/>
        </authorList>
    </citation>
    <scope>NUCLEOTIDE SEQUENCE [LARGE SCALE GENOMIC DNA]</scope>
    <source>
        <strain evidence="3 4">DSM 19562</strain>
    </source>
</reference>
<protein>
    <submittedName>
        <fullName evidence="3">Uncharacterized protein</fullName>
    </submittedName>
</protein>
<accession>A0ABU0HHE4</accession>
<keyword evidence="4" id="KW-1185">Reference proteome</keyword>
<evidence type="ECO:0000256" key="1">
    <source>
        <dbReference type="SAM" id="MobiDB-lite"/>
    </source>
</evidence>
<evidence type="ECO:0000256" key="2">
    <source>
        <dbReference type="SAM" id="SignalP"/>
    </source>
</evidence>
<dbReference type="EMBL" id="JAUSVV010000002">
    <property type="protein sequence ID" value="MDQ0441737.1"/>
    <property type="molecule type" value="Genomic_DNA"/>
</dbReference>
<keyword evidence="2" id="KW-0732">Signal</keyword>
<feature type="chain" id="PRO_5046038577" evidence="2">
    <location>
        <begin position="25"/>
        <end position="95"/>
    </location>
</feature>
<evidence type="ECO:0000313" key="3">
    <source>
        <dbReference type="EMBL" id="MDQ0441737.1"/>
    </source>
</evidence>